<reference evidence="1" key="2">
    <citation type="journal article" date="2023" name="PLoS ONE">
        <title>Philodulcilactobacillus myokoensis gen. nov., sp. nov., a fructophilic, acidophilic, and agar-phobic lactic acid bacterium isolated from fermented vegetable extracts.</title>
        <authorList>
            <person name="Kouya T."/>
            <person name="Ishiyama Y."/>
            <person name="Ohashi S."/>
            <person name="Kumakubo R."/>
            <person name="Yamazaki T."/>
            <person name="Otaki T."/>
        </authorList>
    </citation>
    <scope>NUCLEOTIDE SEQUENCE</scope>
    <source>
        <strain evidence="1">WR16-4</strain>
    </source>
</reference>
<dbReference type="Proteomes" id="UP001144204">
    <property type="component" value="Unassembled WGS sequence"/>
</dbReference>
<keyword evidence="2" id="KW-1185">Reference proteome</keyword>
<dbReference type="RefSeq" id="WP_286135612.1">
    <property type="nucleotide sequence ID" value="NZ_BRPL01000002.1"/>
</dbReference>
<accession>A0A9W6B062</accession>
<proteinExistence type="predicted"/>
<name>A0A9W6B062_9LACO</name>
<dbReference type="EMBL" id="BRPL01000002">
    <property type="protein sequence ID" value="GLB46155.1"/>
    <property type="molecule type" value="Genomic_DNA"/>
</dbReference>
<organism evidence="1 2">
    <name type="scientific">Philodulcilactobacillus myokoensis</name>
    <dbReference type="NCBI Taxonomy" id="2929573"/>
    <lineage>
        <taxon>Bacteria</taxon>
        <taxon>Bacillati</taxon>
        <taxon>Bacillota</taxon>
        <taxon>Bacilli</taxon>
        <taxon>Lactobacillales</taxon>
        <taxon>Lactobacillaceae</taxon>
        <taxon>Philodulcilactobacillus</taxon>
    </lineage>
</organism>
<comment type="caution">
    <text evidence="1">The sequence shown here is derived from an EMBL/GenBank/DDBJ whole genome shotgun (WGS) entry which is preliminary data.</text>
</comment>
<evidence type="ECO:0000313" key="2">
    <source>
        <dbReference type="Proteomes" id="UP001144204"/>
    </source>
</evidence>
<dbReference type="AlphaFoldDB" id="A0A9W6B062"/>
<sequence>MWKIQILNLALKDIIKIKKSNLTKQFDSVYSHLKVNSYENNQRFEKLFLPGAGKYSRRINILWYIQLMKITKWF</sequence>
<protein>
    <submittedName>
        <fullName evidence="1">Uncharacterized protein</fullName>
    </submittedName>
</protein>
<gene>
    <name evidence="1" type="ORF">WR164_01340</name>
</gene>
<evidence type="ECO:0000313" key="1">
    <source>
        <dbReference type="EMBL" id="GLB46155.1"/>
    </source>
</evidence>
<reference evidence="1" key="1">
    <citation type="submission" date="2022-07" db="EMBL/GenBank/DDBJ databases">
        <authorList>
            <person name="Kouya T."/>
            <person name="Ishiyama Y."/>
        </authorList>
    </citation>
    <scope>NUCLEOTIDE SEQUENCE</scope>
    <source>
        <strain evidence="1">WR16-4</strain>
    </source>
</reference>